<dbReference type="InterPro" id="IPR029068">
    <property type="entry name" value="Glyas_Bleomycin-R_OHBP_Dase"/>
</dbReference>
<dbReference type="SUPFAM" id="SSF54593">
    <property type="entry name" value="Glyoxalase/Bleomycin resistance protein/Dihydroxybiphenyl dioxygenase"/>
    <property type="match status" value="1"/>
</dbReference>
<dbReference type="AlphaFoldDB" id="A0A139AKW6"/>
<evidence type="ECO:0000313" key="2">
    <source>
        <dbReference type="EMBL" id="KXS17416.1"/>
    </source>
</evidence>
<proteinExistence type="predicted"/>
<gene>
    <name evidence="2" type="ORF">M427DRAFT_133529</name>
</gene>
<accession>A0A139AKW6</accession>
<name>A0A139AKW6_GONPJ</name>
<organism evidence="2 3">
    <name type="scientific">Gonapodya prolifera (strain JEL478)</name>
    <name type="common">Monoblepharis prolifera</name>
    <dbReference type="NCBI Taxonomy" id="1344416"/>
    <lineage>
        <taxon>Eukaryota</taxon>
        <taxon>Fungi</taxon>
        <taxon>Fungi incertae sedis</taxon>
        <taxon>Chytridiomycota</taxon>
        <taxon>Chytridiomycota incertae sedis</taxon>
        <taxon>Monoblepharidomycetes</taxon>
        <taxon>Monoblepharidales</taxon>
        <taxon>Gonapodyaceae</taxon>
        <taxon>Gonapodya</taxon>
    </lineage>
</organism>
<dbReference type="OrthoDB" id="2129824at2759"/>
<evidence type="ECO:0000259" key="1">
    <source>
        <dbReference type="PROSITE" id="PS51819"/>
    </source>
</evidence>
<dbReference type="InterPro" id="IPR037523">
    <property type="entry name" value="VOC_core"/>
</dbReference>
<evidence type="ECO:0000313" key="3">
    <source>
        <dbReference type="Proteomes" id="UP000070544"/>
    </source>
</evidence>
<keyword evidence="3" id="KW-1185">Reference proteome</keyword>
<dbReference type="PROSITE" id="PS51819">
    <property type="entry name" value="VOC"/>
    <property type="match status" value="1"/>
</dbReference>
<reference evidence="2 3" key="1">
    <citation type="journal article" date="2015" name="Genome Biol. Evol.">
        <title>Phylogenomic analyses indicate that early fungi evolved digesting cell walls of algal ancestors of land plants.</title>
        <authorList>
            <person name="Chang Y."/>
            <person name="Wang S."/>
            <person name="Sekimoto S."/>
            <person name="Aerts A.L."/>
            <person name="Choi C."/>
            <person name="Clum A."/>
            <person name="LaButti K.M."/>
            <person name="Lindquist E.A."/>
            <person name="Yee Ngan C."/>
            <person name="Ohm R.A."/>
            <person name="Salamov A.A."/>
            <person name="Grigoriev I.V."/>
            <person name="Spatafora J.W."/>
            <person name="Berbee M.L."/>
        </authorList>
    </citation>
    <scope>NUCLEOTIDE SEQUENCE [LARGE SCALE GENOMIC DNA]</scope>
    <source>
        <strain evidence="2 3">JEL478</strain>
    </source>
</reference>
<sequence length="231" mass="25567">MPPMRVLEVRIADESAGWRAAGFNVRNDGQFNIGDVDFQLLGKNAARPGQYPVLSWLLLDPSARARPGSFETRAVEGLDIRLTSEDPGEAIKRAHPNRAEQVASLVIQTPDVERTVKALKDTLGMEPRRVIIPKDGKAPTMALFKIGSTIIEVVRGSGQTRFWGLMVETQDIEKTYELVKERGGARKLKDAVQPGRKIFTLENKAVGVGVDVAFISRNPKARPQKQNWSKV</sequence>
<protein>
    <recommendedName>
        <fullName evidence="1">VOC domain-containing protein</fullName>
    </recommendedName>
</protein>
<dbReference type="Proteomes" id="UP000070544">
    <property type="component" value="Unassembled WGS sequence"/>
</dbReference>
<feature type="domain" description="VOC" evidence="1">
    <location>
        <begin position="101"/>
        <end position="217"/>
    </location>
</feature>
<dbReference type="Gene3D" id="3.10.180.10">
    <property type="entry name" value="2,3-Dihydroxybiphenyl 1,2-Dioxygenase, domain 1"/>
    <property type="match status" value="1"/>
</dbReference>
<dbReference type="EMBL" id="KQ965747">
    <property type="protein sequence ID" value="KXS17416.1"/>
    <property type="molecule type" value="Genomic_DNA"/>
</dbReference>